<organism evidence="2 3">
    <name type="scientific">Candidatus Blautia faecavium</name>
    <dbReference type="NCBI Taxonomy" id="2838487"/>
    <lineage>
        <taxon>Bacteria</taxon>
        <taxon>Bacillati</taxon>
        <taxon>Bacillota</taxon>
        <taxon>Clostridia</taxon>
        <taxon>Lachnospirales</taxon>
        <taxon>Lachnospiraceae</taxon>
        <taxon>Blautia</taxon>
    </lineage>
</organism>
<protein>
    <recommendedName>
        <fullName evidence="4">TadE-like protein</fullName>
    </recommendedName>
</protein>
<sequence length="211" mass="23165">MKKKRQNREKGSLTVEALVFLIPFIMAFCTIINAARFVQAEMLIHHAITQTAKQVSTYSYVLTKAEIAQRMQDSNGKSQEFTNSMEKAMSSISGLAEAAGDPEALAEGAFSVVKSGVAQEVTSGAIGKLAKDSIEKSIENLTDDPDEFLENLGIVGGMSGLDFSESKWISNDAGEKGNVKIVVTYKMKNMLFPDFDFGQYEFYQCASTLIW</sequence>
<reference evidence="2" key="1">
    <citation type="journal article" date="2021" name="PeerJ">
        <title>Extensive microbial diversity within the chicken gut microbiome revealed by metagenomics and culture.</title>
        <authorList>
            <person name="Gilroy R."/>
            <person name="Ravi A."/>
            <person name="Getino M."/>
            <person name="Pursley I."/>
            <person name="Horton D.L."/>
            <person name="Alikhan N.F."/>
            <person name="Baker D."/>
            <person name="Gharbi K."/>
            <person name="Hall N."/>
            <person name="Watson M."/>
            <person name="Adriaenssens E.M."/>
            <person name="Foster-Nyarko E."/>
            <person name="Jarju S."/>
            <person name="Secka A."/>
            <person name="Antonio M."/>
            <person name="Oren A."/>
            <person name="Chaudhuri R.R."/>
            <person name="La Ragione R."/>
            <person name="Hildebrand F."/>
            <person name="Pallen M.J."/>
        </authorList>
    </citation>
    <scope>NUCLEOTIDE SEQUENCE</scope>
    <source>
        <strain evidence="2">ChiSjej1B19-5720</strain>
    </source>
</reference>
<dbReference type="EMBL" id="DWYZ01000035">
    <property type="protein sequence ID" value="HJB27435.1"/>
    <property type="molecule type" value="Genomic_DNA"/>
</dbReference>
<reference evidence="2" key="2">
    <citation type="submission" date="2021-04" db="EMBL/GenBank/DDBJ databases">
        <authorList>
            <person name="Gilroy R."/>
        </authorList>
    </citation>
    <scope>NUCLEOTIDE SEQUENCE</scope>
    <source>
        <strain evidence="2">ChiSjej1B19-5720</strain>
    </source>
</reference>
<comment type="caution">
    <text evidence="2">The sequence shown here is derived from an EMBL/GenBank/DDBJ whole genome shotgun (WGS) entry which is preliminary data.</text>
</comment>
<proteinExistence type="predicted"/>
<evidence type="ECO:0008006" key="4">
    <source>
        <dbReference type="Google" id="ProtNLM"/>
    </source>
</evidence>
<dbReference type="AlphaFoldDB" id="A0A9D2RW51"/>
<keyword evidence="1" id="KW-0812">Transmembrane</keyword>
<keyword evidence="1" id="KW-1133">Transmembrane helix</keyword>
<gene>
    <name evidence="2" type="ORF">IAA06_01385</name>
</gene>
<evidence type="ECO:0000313" key="3">
    <source>
        <dbReference type="Proteomes" id="UP000823842"/>
    </source>
</evidence>
<accession>A0A9D2RW51</accession>
<feature type="transmembrane region" description="Helical" evidence="1">
    <location>
        <begin position="12"/>
        <end position="35"/>
    </location>
</feature>
<keyword evidence="1" id="KW-0472">Membrane</keyword>
<evidence type="ECO:0000313" key="2">
    <source>
        <dbReference type="EMBL" id="HJB27435.1"/>
    </source>
</evidence>
<name>A0A9D2RW51_9FIRM</name>
<evidence type="ECO:0000256" key="1">
    <source>
        <dbReference type="SAM" id="Phobius"/>
    </source>
</evidence>
<dbReference type="Proteomes" id="UP000823842">
    <property type="component" value="Unassembled WGS sequence"/>
</dbReference>